<sequence length="2592" mass="276519">MTQSSKRTVVYNLRPNVTGIPGLKRFEESLERILGVQTKLQQQGDVVRGLRDQTAAVVAAAQQEAQANRAVDQQARQSRQQRRAEERAAIAQKKADDNSYQQWWKQQLREQEQSERRAHQEGVQRLRDRAATAALNARLSSQAEKLAQQELRATIRELDNEQKSLRAVWQIGKLVGPDLVQMQRDVQRRALEAASALDKQSDAYRRLMGVAAASQRTQDQATGRITPGSLSHGVVNGIQQSGLFTQLAAASGVGAAAQNLGLVASNFALAKNNALQFAGASNTAATAAGFMSAAGAGLAVGLGAVGVGFVSLGKVGLEQTKILERGLNTLQASGVQDLEGFQTQVKALKEDLGTVGKSLSLATLTASAAELVKANLSAGDSLTVLAASSKLAAAENTNLNDTSAQLLMNTRQYGLEVSESARVADMFAKAGNLAAGTANDLSLGFGKVGGTGLQAGIEMNDLLGMLVELDLKGMRAADVGADALRTALSSLSDVTEKGQGILRELGVEIDDASGKARPAGDVMADLGEKMRGMGITVNKNTGELEGNGEALRTVAGLMDTRAAAAVINLTGEWRTHGQTIKDSEEYATEYANTMSQGVEPAQKRLKTAFEDTGLALAKSFAGPLADFLDQVLSPAVTRLGEFFTKLTDIKNLGEILVKVRLEAGDDGTTQVLKLLTAPVTIPLGLGAQAGQLLNVDQLQQALIKGGILEQQRTPWAILAQFKEVANNYEKYLKMAYEADARWKDAQSSNPLVTGPSVTLNRIPENTLTGAGPLSPGQTRALDGAVSGLVGALGLAGREILNEFGVSGKDYHHDGAVRADAVHNGIDLGAPRGTAILSPFAGALSVREDTKNGKVFELLDAAGNKLVGIHLDQFDAEVLKALRAGGGKALILKGQRIGTVGNTGTTAGSAPHLHLMGYAAGSSTPIDPRTIPFVGGAPASAARPTSPAPTPAATPSPEDVRKSVQARIDDILARVDLKLITAPAAIKQIAQIRDEAEQTARSMQQKGTKGWQDYAASMKAAQGVIDGLKKGTGGAKDVLGALSTQFEYAGKTGLPAYINGLRAYIAQQDKAAQSTKNTQDRLDAMANVNRARQMLEDATKPRKGPVSVSDADMAKFRKGAEEVIRLEKGLETSTNVDWRRRAANRIAAYNAQGEAAQGVLAVLQGTAKTEAQLADESTRREQARASALRTISQGVQKGKEDDFKRALASLKASQAEELAQEGLTAAQREQIVRRTGPAILRATYALNASIKKGKEDEAEAWRTSEQAKALTASEVNAEVKRLRDAARTEERTNNQTAQREQASAARLAGRTRVQEERQLAAELAGLRTKAAQATADRLKSIEDGQIARAQGNAQRQLDLTREFSQAQFNRQQAILLAEKKQAYANAAGKPNQGALEAAADADFLRDLETARQARLSAVRSAQKAVEQEEEGARQRRLAREKIVNQRLAEGAEAARQANIEDARLAQSEIEALRDQDLLNAKGNVTEQVRLQRYYAEQVRLARRAVADAIYADRARDLDNEYANRPDDPMKARLLGQAGAARQQAYDAADRDAGNQVNAALDTQTEKVRELRSQYSQLADSIRDKVKAGSFDEEAQEAAATAFDQLAVSAGAAGVAGNSYLAVARQSVQAALDAGRAAETQRLALADLDREQEDFIARQDAAADSAIELADSLVEAGSTTDGLMLLTTTLDELMAAAGEGPISGEAVSKLAAAMERLNLAASKTNLNDAAAWLAAFKGVGDTVAAAESSFTQGGAEATAQQGQNDQIGSLFQGGAGNVARFLLGTDGQGFAEAFWFDFSEASQGAFMQGLGQLDTEALAGLGTDMLQRLLDGMGDDAAWDSWRAQVQGAMTRALELKSTDAGYADLGAVLDQFEALDSRAEGYSATLSDRLLPELERIRDAATDPALKDMAEKAIGYLNGEVEAARELVSVLGQVKLSQLDRLKASGGIGEQAYIDQRHVLLVEQENARYRLDIQGKTGKALELAEAQHQINLGNIVADGMQATQQLTWRIQDETRQVIRESEQADLEYRRSTGLIGERAYIDARHQQQVQAARDEFNVRVRTLQAGEPAYVAAELALQVKLGQITRQGMTDQQALTDRLEAQARQRRQQEAVADLDHRRSLGLVGERAYLEERQRLAEAAAREEFAARVAKMEEGGDEYRDAEAQLQADLTAITRQGVLDRIALEQQQLQAFIGGLDQLGGALESAGAGWGVFLKFAGQGIDLFGKFQANLKDLRSAFNGGSLFDKLGAVGGTLGLVATGINLVGQLGDAILNLSPGFRAWKTNLLEVAEAQKKALSIDAGGFNSPWAKALEQDAANREKLANAGFWKRVWWGLTGSAPQVMKTESAKLMAELQTIFANLGSGLSNIFQSSMSDAFLKGDMTSWAQNWSKTFDQQVGQLILKTMVDAALKEGAVAADLAELTKAIQEQRYNDIPAIIERIRANAGAAMSPIVSVAPSLPGFGSGKDTSSGTGTSDPASNRQQDELWYQYEHETDPVKKAALRKQLQGGSSGTSGGSTVTITREAVQPDWAALTVSITRLADRADLEIQAANLQMEAARLQREAAGINAQAAGMILIAAERLSGGTSSPTRAVF</sequence>
<feature type="compositionally biased region" description="Basic and acidic residues" evidence="2">
    <location>
        <begin position="82"/>
        <end position="94"/>
    </location>
</feature>
<feature type="compositionally biased region" description="Low complexity" evidence="2">
    <location>
        <begin position="67"/>
        <end position="78"/>
    </location>
</feature>
<evidence type="ECO:0000259" key="4">
    <source>
        <dbReference type="Pfam" id="PF10145"/>
    </source>
</evidence>
<dbReference type="Proteomes" id="UP000525389">
    <property type="component" value="Unassembled WGS sequence"/>
</dbReference>
<feature type="region of interest" description="Disordered" evidence="2">
    <location>
        <begin position="1285"/>
        <end position="1306"/>
    </location>
</feature>
<dbReference type="EMBL" id="JACHFN010000006">
    <property type="protein sequence ID" value="MBB5234480.1"/>
    <property type="molecule type" value="Genomic_DNA"/>
</dbReference>
<keyword evidence="6" id="KW-1185">Reference proteome</keyword>
<keyword evidence="1" id="KW-0175">Coiled coil</keyword>
<feature type="region of interest" description="Disordered" evidence="2">
    <location>
        <begin position="934"/>
        <end position="960"/>
    </location>
</feature>
<gene>
    <name evidence="5" type="ORF">HNQ09_001918</name>
</gene>
<evidence type="ECO:0000256" key="2">
    <source>
        <dbReference type="SAM" id="MobiDB-lite"/>
    </source>
</evidence>
<evidence type="ECO:0000313" key="6">
    <source>
        <dbReference type="Proteomes" id="UP000525389"/>
    </source>
</evidence>
<dbReference type="Pfam" id="PF01551">
    <property type="entry name" value="Peptidase_M23"/>
    <property type="match status" value="1"/>
</dbReference>
<proteinExistence type="predicted"/>
<dbReference type="Gene3D" id="2.70.70.10">
    <property type="entry name" value="Glucose Permease (Domain IIA)"/>
    <property type="match status" value="1"/>
</dbReference>
<dbReference type="SUPFAM" id="SSF51261">
    <property type="entry name" value="Duplicated hybrid motif"/>
    <property type="match status" value="1"/>
</dbReference>
<evidence type="ECO:0000256" key="1">
    <source>
        <dbReference type="SAM" id="Coils"/>
    </source>
</evidence>
<protein>
    <submittedName>
        <fullName evidence="5">Murein DD-endopeptidase MepM/ murein hydrolase activator NlpD</fullName>
    </submittedName>
</protein>
<name>A0A7W8GF90_9DEIO</name>
<feature type="coiled-coil region" evidence="1">
    <location>
        <begin position="109"/>
        <end position="168"/>
    </location>
</feature>
<feature type="region of interest" description="Disordered" evidence="2">
    <location>
        <begin position="2458"/>
        <end position="2479"/>
    </location>
</feature>
<evidence type="ECO:0000313" key="5">
    <source>
        <dbReference type="EMBL" id="MBB5234480.1"/>
    </source>
</evidence>
<dbReference type="InterPro" id="IPR016047">
    <property type="entry name" value="M23ase_b-sheet_dom"/>
</dbReference>
<feature type="coiled-coil region" evidence="1">
    <location>
        <begin position="2539"/>
        <end position="2568"/>
    </location>
</feature>
<dbReference type="CDD" id="cd12797">
    <property type="entry name" value="M23_peptidase"/>
    <property type="match status" value="1"/>
</dbReference>
<evidence type="ECO:0000259" key="3">
    <source>
        <dbReference type="Pfam" id="PF01551"/>
    </source>
</evidence>
<dbReference type="RefSeq" id="WP_184028345.1">
    <property type="nucleotide sequence ID" value="NZ_JACHFN010000006.1"/>
</dbReference>
<organism evidence="5 6">
    <name type="scientific">Deinococcus budaensis</name>
    <dbReference type="NCBI Taxonomy" id="1665626"/>
    <lineage>
        <taxon>Bacteria</taxon>
        <taxon>Thermotogati</taxon>
        <taxon>Deinococcota</taxon>
        <taxon>Deinococci</taxon>
        <taxon>Deinococcales</taxon>
        <taxon>Deinococcaceae</taxon>
        <taxon>Deinococcus</taxon>
    </lineage>
</organism>
<dbReference type="GO" id="GO:0016787">
    <property type="term" value="F:hydrolase activity"/>
    <property type="evidence" value="ECO:0007669"/>
    <property type="project" value="UniProtKB-KW"/>
</dbReference>
<dbReference type="InterPro" id="IPR010090">
    <property type="entry name" value="Phage_tape_meas"/>
</dbReference>
<comment type="caution">
    <text evidence="5">The sequence shown here is derived from an EMBL/GenBank/DDBJ whole genome shotgun (WGS) entry which is preliminary data.</text>
</comment>
<keyword evidence="5" id="KW-0378">Hydrolase</keyword>
<dbReference type="Pfam" id="PF10145">
    <property type="entry name" value="PhageMin_Tail"/>
    <property type="match status" value="1"/>
</dbReference>
<reference evidence="5 6" key="1">
    <citation type="submission" date="2020-08" db="EMBL/GenBank/DDBJ databases">
        <title>Genomic Encyclopedia of Type Strains, Phase IV (KMG-IV): sequencing the most valuable type-strain genomes for metagenomic binning, comparative biology and taxonomic classification.</title>
        <authorList>
            <person name="Goeker M."/>
        </authorList>
    </citation>
    <scope>NUCLEOTIDE SEQUENCE [LARGE SCALE GENOMIC DNA]</scope>
    <source>
        <strain evidence="5 6">DSM 101791</strain>
    </source>
</reference>
<accession>A0A7W8GF90</accession>
<feature type="domain" description="M23ase beta-sheet core" evidence="3">
    <location>
        <begin position="821"/>
        <end position="918"/>
    </location>
</feature>
<dbReference type="InterPro" id="IPR011055">
    <property type="entry name" value="Dup_hybrid_motif"/>
</dbReference>
<feature type="region of interest" description="Disordered" evidence="2">
    <location>
        <begin position="67"/>
        <end position="94"/>
    </location>
</feature>
<feature type="compositionally biased region" description="Low complexity" evidence="2">
    <location>
        <begin position="2463"/>
        <end position="2474"/>
    </location>
</feature>
<feature type="domain" description="Phage tail tape measure protein" evidence="4">
    <location>
        <begin position="355"/>
        <end position="534"/>
    </location>
</feature>